<dbReference type="Proteomes" id="UP000199598">
    <property type="component" value="Unassembled WGS sequence"/>
</dbReference>
<evidence type="ECO:0000256" key="1">
    <source>
        <dbReference type="ARBA" id="ARBA00022630"/>
    </source>
</evidence>
<sequence>MRLFSYKNRKVHLGPYPSERLKRTHEAVDLGRVPGVVPTVFSQTDNPEILSNSMASFSAIMDAIRDGAHNAKLSEIPDDPQERANHLKAAGYFFDATMMGTCDLIPEHFLEQSLRNPDLDKLAKDLQGFQPKTLAAGIDVTMADVRDSAASTPGPVTHHGSALVVLMEHPREPRANEPGGDWIVGTCEQRSAIRAAEVAVVLANYLRLLGVEARAHTTSSADVDLNRLAVSAGLVEVLEKDGDAIVSNPYVGRAFTLAAVTTTLKLTSDQPLAPRSLADIWSSHGPAWQLGMGTFKNAFNRKPFENRDYHMGAFPFEKIKRVDETTTFIDEPRVPRVPKRTDMFARALFGDMGKPLQEAAKNGGYLAKNPMGYCARRALAALILLQDGETASDVSPSALDLDKNAANVKSALYFLGADAVGLSRCPDHAYYSHDARGEPITPYHKNAISILVDQGHETMEGASGDDWISGAQSMRAYLRTSIIGGIVAEQIRRLGYPARCHSVVDGEVLQPPLLLLSGLGEVSRIGEVILNPYLGPRLKSGVVTTDMPFTYDKPIDFGLQRFCESCNKCARECPSGAITAGPKRMFNGYEIWKSDSEKCARYRVSQPAGSLCGRCMKTCPWNLEGLFSEAPFRWTAMKMPSSAKVLAKLDDKLGNGSINPVKKWWWDLVASGDGNYVIAEETNARELQLDLDLKYEDQTLAVYPANLAPHPWPFPFMMDREAGIKAYQGMISADEYKARLAAGSNDLAPVYEVSASSSPVLAVRLSKVDVEAEGVSRYEFMLDDGSPLPVFEAGAHIDVVVAPEFLRQYSLAGNPADSSKYVIGVLEEKEGRGGSALMHRIFHEGRRVFISKPINHFPLDEDAKKTLLFGGGIGVTPMIAMAHRLHVLGKPFELHYCFRYRHKAGFIDEIENAPWSDKAFIHCSSEGTRADLSTILADFEDGYHIYTCGPDVFMDGVLDTAAAQGWAEESLHKEYFSVPDQGDYVNTSFFVKLASTGERIEIPEDKSAADVLNEKGISVPTKCSDGICGVCTAKYQGAEVEHRDFVLSGKEKENTLVLCCSRAKNEGAELRLEL</sequence>
<comment type="caution">
    <text evidence="10">The sequence shown here is derived from an EMBL/GenBank/DDBJ whole genome shotgun (WGS) entry which is preliminary data.</text>
</comment>
<dbReference type="EMBL" id="FOSK01000017">
    <property type="protein sequence ID" value="SFL13147.1"/>
    <property type="molecule type" value="Genomic_DNA"/>
</dbReference>
<feature type="domain" description="FAD-binding FR-type" evidence="9">
    <location>
        <begin position="758"/>
        <end position="860"/>
    </location>
</feature>
<dbReference type="Gene3D" id="3.10.20.30">
    <property type="match status" value="1"/>
</dbReference>
<dbReference type="CDD" id="cd00207">
    <property type="entry name" value="fer2"/>
    <property type="match status" value="1"/>
</dbReference>
<dbReference type="PANTHER" id="PTHR47354">
    <property type="entry name" value="NADH OXIDOREDUCTASE HCR"/>
    <property type="match status" value="1"/>
</dbReference>
<evidence type="ECO:0000259" key="9">
    <source>
        <dbReference type="PROSITE" id="PS51384"/>
    </source>
</evidence>
<dbReference type="SUPFAM" id="SSF52343">
    <property type="entry name" value="Ferredoxin reductase-like, C-terminal NADP-linked domain"/>
    <property type="match status" value="1"/>
</dbReference>
<dbReference type="CDD" id="cd06185">
    <property type="entry name" value="PDR_like"/>
    <property type="match status" value="1"/>
</dbReference>
<accession>A0A1I4F8H1</accession>
<dbReference type="PRINTS" id="PR00409">
    <property type="entry name" value="PHDIOXRDTASE"/>
</dbReference>
<organism evidence="10 11">
    <name type="scientific">Pseudovibrio ascidiaceicola</name>
    <dbReference type="NCBI Taxonomy" id="285279"/>
    <lineage>
        <taxon>Bacteria</taxon>
        <taxon>Pseudomonadati</taxon>
        <taxon>Pseudomonadota</taxon>
        <taxon>Alphaproteobacteria</taxon>
        <taxon>Hyphomicrobiales</taxon>
        <taxon>Stappiaceae</taxon>
        <taxon>Pseudovibrio</taxon>
    </lineage>
</organism>
<dbReference type="Pfam" id="PF00111">
    <property type="entry name" value="Fer2"/>
    <property type="match status" value="1"/>
</dbReference>
<dbReference type="PROSITE" id="PS51085">
    <property type="entry name" value="2FE2S_FER_2"/>
    <property type="match status" value="1"/>
</dbReference>
<evidence type="ECO:0000256" key="3">
    <source>
        <dbReference type="ARBA" id="ARBA00022723"/>
    </source>
</evidence>
<name>A0A1I4F8H1_9HYPH</name>
<keyword evidence="3" id="KW-0479">Metal-binding</keyword>
<dbReference type="PROSITE" id="PS51384">
    <property type="entry name" value="FAD_FR"/>
    <property type="match status" value="1"/>
</dbReference>
<dbReference type="PROSITE" id="PS51379">
    <property type="entry name" value="4FE4S_FER_2"/>
    <property type="match status" value="1"/>
</dbReference>
<evidence type="ECO:0000313" key="11">
    <source>
        <dbReference type="Proteomes" id="UP000199598"/>
    </source>
</evidence>
<evidence type="ECO:0000313" key="10">
    <source>
        <dbReference type="EMBL" id="SFL13147.1"/>
    </source>
</evidence>
<evidence type="ECO:0000259" key="7">
    <source>
        <dbReference type="PROSITE" id="PS51085"/>
    </source>
</evidence>
<dbReference type="InterPro" id="IPR017900">
    <property type="entry name" value="4Fe4S_Fe_S_CS"/>
</dbReference>
<proteinExistence type="predicted"/>
<evidence type="ECO:0000259" key="8">
    <source>
        <dbReference type="PROSITE" id="PS51379"/>
    </source>
</evidence>
<dbReference type="SUPFAM" id="SSF63380">
    <property type="entry name" value="Riboflavin synthase domain-like"/>
    <property type="match status" value="1"/>
</dbReference>
<dbReference type="PROSITE" id="PS00198">
    <property type="entry name" value="4FE4S_FER_1"/>
    <property type="match status" value="1"/>
</dbReference>
<evidence type="ECO:0000256" key="4">
    <source>
        <dbReference type="ARBA" id="ARBA00023002"/>
    </source>
</evidence>
<evidence type="ECO:0000256" key="5">
    <source>
        <dbReference type="ARBA" id="ARBA00023004"/>
    </source>
</evidence>
<feature type="domain" description="4Fe-4S ferredoxin-type" evidence="8">
    <location>
        <begin position="553"/>
        <end position="583"/>
    </location>
</feature>
<evidence type="ECO:0000256" key="6">
    <source>
        <dbReference type="ARBA" id="ARBA00023014"/>
    </source>
</evidence>
<keyword evidence="1" id="KW-0285">Flavoprotein</keyword>
<keyword evidence="6" id="KW-0411">Iron-sulfur</keyword>
<dbReference type="InterPro" id="IPR006058">
    <property type="entry name" value="2Fe2S_fd_BS"/>
</dbReference>
<dbReference type="Gene3D" id="3.40.50.80">
    <property type="entry name" value="Nucleotide-binding domain of ferredoxin-NADP reductase (FNR) module"/>
    <property type="match status" value="1"/>
</dbReference>
<feature type="domain" description="2Fe-2S ferredoxin-type" evidence="7">
    <location>
        <begin position="989"/>
        <end position="1074"/>
    </location>
</feature>
<dbReference type="SUPFAM" id="SSF54292">
    <property type="entry name" value="2Fe-2S ferredoxin-like"/>
    <property type="match status" value="1"/>
</dbReference>
<keyword evidence="11" id="KW-1185">Reference proteome</keyword>
<protein>
    <submittedName>
        <fullName evidence="10">Reductive dehalogenase</fullName>
    </submittedName>
</protein>
<keyword evidence="4" id="KW-0560">Oxidoreductase</keyword>
<dbReference type="InterPro" id="IPR017938">
    <property type="entry name" value="Riboflavin_synthase-like_b-brl"/>
</dbReference>
<dbReference type="SUPFAM" id="SSF54862">
    <property type="entry name" value="4Fe-4S ferredoxins"/>
    <property type="match status" value="1"/>
</dbReference>
<dbReference type="InterPro" id="IPR017927">
    <property type="entry name" value="FAD-bd_FR_type"/>
</dbReference>
<evidence type="ECO:0000256" key="2">
    <source>
        <dbReference type="ARBA" id="ARBA00022714"/>
    </source>
</evidence>
<dbReference type="Pfam" id="PF12838">
    <property type="entry name" value="Fer4_7"/>
    <property type="match status" value="1"/>
</dbReference>
<gene>
    <name evidence="10" type="ORF">SAMN04488518_117101</name>
</gene>
<dbReference type="InterPro" id="IPR036010">
    <property type="entry name" value="2Fe-2S_ferredoxin-like_sf"/>
</dbReference>
<dbReference type="Gene3D" id="2.40.30.10">
    <property type="entry name" value="Translation factors"/>
    <property type="match status" value="1"/>
</dbReference>
<dbReference type="Gene3D" id="3.30.70.20">
    <property type="match status" value="1"/>
</dbReference>
<dbReference type="PROSITE" id="PS00197">
    <property type="entry name" value="2FE2S_FER_1"/>
    <property type="match status" value="1"/>
</dbReference>
<keyword evidence="2" id="KW-0001">2Fe-2S</keyword>
<dbReference type="InterPro" id="IPR039261">
    <property type="entry name" value="FNR_nucleotide-bd"/>
</dbReference>
<dbReference type="PANTHER" id="PTHR47354:SF1">
    <property type="entry name" value="CARNITINE MONOOXYGENASE REDUCTASE SUBUNIT"/>
    <property type="match status" value="1"/>
</dbReference>
<dbReference type="InterPro" id="IPR017896">
    <property type="entry name" value="4Fe4S_Fe-S-bd"/>
</dbReference>
<keyword evidence="5" id="KW-0408">Iron</keyword>
<reference evidence="10 11" key="1">
    <citation type="submission" date="2016-10" db="EMBL/GenBank/DDBJ databases">
        <authorList>
            <person name="Varghese N."/>
            <person name="Submissions S."/>
        </authorList>
    </citation>
    <scope>NUCLEOTIDE SEQUENCE [LARGE SCALE GENOMIC DNA]</scope>
    <source>
        <strain evidence="10 11">DSM 16392</strain>
    </source>
</reference>
<dbReference type="InterPro" id="IPR050415">
    <property type="entry name" value="MRET"/>
</dbReference>
<dbReference type="RefSeq" id="WP_093523667.1">
    <property type="nucleotide sequence ID" value="NZ_FOSK01000017.1"/>
</dbReference>
<dbReference type="InterPro" id="IPR012675">
    <property type="entry name" value="Beta-grasp_dom_sf"/>
</dbReference>
<dbReference type="InterPro" id="IPR001041">
    <property type="entry name" value="2Fe-2S_ferredoxin-type"/>
</dbReference>